<evidence type="ECO:0000256" key="5">
    <source>
        <dbReference type="ARBA" id="ARBA00023136"/>
    </source>
</evidence>
<evidence type="ECO:0000256" key="3">
    <source>
        <dbReference type="ARBA" id="ARBA00022692"/>
    </source>
</evidence>
<feature type="transmembrane region" description="Helical" evidence="6">
    <location>
        <begin position="57"/>
        <end position="74"/>
    </location>
</feature>
<dbReference type="GO" id="GO:0015658">
    <property type="term" value="F:branched-chain amino acid transmembrane transporter activity"/>
    <property type="evidence" value="ECO:0007669"/>
    <property type="project" value="InterPro"/>
</dbReference>
<dbReference type="GO" id="GO:0005886">
    <property type="term" value="C:plasma membrane"/>
    <property type="evidence" value="ECO:0007669"/>
    <property type="project" value="UniProtKB-SubCell"/>
</dbReference>
<gene>
    <name evidence="7" type="ORF">NAS2_1178</name>
</gene>
<organism evidence="7 8">
    <name type="scientific">Conexivisphaera calida</name>
    <dbReference type="NCBI Taxonomy" id="1874277"/>
    <lineage>
        <taxon>Archaea</taxon>
        <taxon>Nitrososphaerota</taxon>
        <taxon>Conexivisphaeria</taxon>
        <taxon>Conexivisphaerales</taxon>
        <taxon>Conexivisphaeraceae</taxon>
        <taxon>Conexivisphaera</taxon>
    </lineage>
</organism>
<evidence type="ECO:0000313" key="8">
    <source>
        <dbReference type="Proteomes" id="UP000509448"/>
    </source>
</evidence>
<dbReference type="PANTHER" id="PTHR30482:SF17">
    <property type="entry name" value="ABC TRANSPORTER ATP-BINDING PROTEIN"/>
    <property type="match status" value="1"/>
</dbReference>
<proteinExistence type="predicted"/>
<reference evidence="7 8" key="1">
    <citation type="journal article" date="2019" name="ISME J.">
        <title>Isolation and characterization of a thermophilic sulfur- and iron-reducing thaumarchaeote from a terrestrial acidic hot spring.</title>
        <authorList>
            <person name="Kato S."/>
            <person name="Itoh T."/>
            <person name="Yuki M."/>
            <person name="Nagamori M."/>
            <person name="Ohnishi M."/>
            <person name="Uematsu K."/>
            <person name="Suzuki K."/>
            <person name="Takashina T."/>
            <person name="Ohkuma M."/>
        </authorList>
    </citation>
    <scope>NUCLEOTIDE SEQUENCE [LARGE SCALE GENOMIC DNA]</scope>
    <source>
        <strain evidence="7 8">NAS-02</strain>
    </source>
</reference>
<dbReference type="Pfam" id="PF02653">
    <property type="entry name" value="BPD_transp_2"/>
    <property type="match status" value="1"/>
</dbReference>
<dbReference type="AlphaFoldDB" id="A0A4P2VEY3"/>
<dbReference type="Proteomes" id="UP000509448">
    <property type="component" value="Chromosome"/>
</dbReference>
<evidence type="ECO:0000256" key="1">
    <source>
        <dbReference type="ARBA" id="ARBA00004651"/>
    </source>
</evidence>
<feature type="transmembrane region" description="Helical" evidence="6">
    <location>
        <begin position="145"/>
        <end position="165"/>
    </location>
</feature>
<feature type="transmembrane region" description="Helical" evidence="6">
    <location>
        <begin position="80"/>
        <end position="99"/>
    </location>
</feature>
<keyword evidence="4 6" id="KW-1133">Transmembrane helix</keyword>
<dbReference type="InterPro" id="IPR001851">
    <property type="entry name" value="ABC_transp_permease"/>
</dbReference>
<evidence type="ECO:0000256" key="4">
    <source>
        <dbReference type="ARBA" id="ARBA00022989"/>
    </source>
</evidence>
<comment type="subcellular location">
    <subcellularLocation>
        <location evidence="1">Cell membrane</location>
        <topology evidence="1">Multi-pass membrane protein</topology>
    </subcellularLocation>
</comment>
<accession>A0A4P2VEY3</accession>
<dbReference type="InterPro" id="IPR043428">
    <property type="entry name" value="LivM-like"/>
</dbReference>
<evidence type="ECO:0000313" key="7">
    <source>
        <dbReference type="EMBL" id="BBE42567.1"/>
    </source>
</evidence>
<protein>
    <submittedName>
        <fullName evidence="7">Branched-chain amino acid transport system permease protein LivM</fullName>
    </submittedName>
</protein>
<dbReference type="GeneID" id="55584988"/>
<keyword evidence="5 6" id="KW-0472">Membrane</keyword>
<dbReference type="KEGG" id="ccai:NAS2_1178"/>
<feature type="transmembrane region" description="Helical" evidence="6">
    <location>
        <begin position="195"/>
        <end position="218"/>
    </location>
</feature>
<keyword evidence="2" id="KW-1003">Cell membrane</keyword>
<feature type="transmembrane region" description="Helical" evidence="6">
    <location>
        <begin position="224"/>
        <end position="246"/>
    </location>
</feature>
<dbReference type="RefSeq" id="WP_174448785.1">
    <property type="nucleotide sequence ID" value="NZ_AP018732.1"/>
</dbReference>
<keyword evidence="3 6" id="KW-0812">Transmembrane</keyword>
<evidence type="ECO:0000256" key="6">
    <source>
        <dbReference type="SAM" id="Phobius"/>
    </source>
</evidence>
<sequence>MRLLYVLLPLLVAASAPAWGRGLLEGFLTLALIYGASALLWGFLAEYAGIVSLGQQLFVGLGAYGLVIFGSLGMSTLPALLASAALSAAVAFALSFPLLRLRGAYFALGTWIVAEIFELAFNNWSYVGGGAGVTYGPALTIPGYFTFYGSLVLLVASSIVVYYIYRSKLGLGLRAIGSDEEVAAESGVSVFRSKVAVFITSAAVTSVAGSLYALYAAYIIPNSIFNISWVIGFIFIAVIGGMGRIFGAPIGSLAFIGLLYATSAYAGWSLLLEGVIAIAVWFLMPRGIWGEIASRLKLSRPL</sequence>
<feature type="transmembrane region" description="Helical" evidence="6">
    <location>
        <begin position="30"/>
        <end position="50"/>
    </location>
</feature>
<dbReference type="CDD" id="cd06581">
    <property type="entry name" value="TM_PBP1_LivM_like"/>
    <property type="match status" value="1"/>
</dbReference>
<dbReference type="EMBL" id="AP018732">
    <property type="protein sequence ID" value="BBE42567.1"/>
    <property type="molecule type" value="Genomic_DNA"/>
</dbReference>
<feature type="transmembrane region" description="Helical" evidence="6">
    <location>
        <begin position="106"/>
        <end position="125"/>
    </location>
</feature>
<feature type="transmembrane region" description="Helical" evidence="6">
    <location>
        <begin position="258"/>
        <end position="284"/>
    </location>
</feature>
<dbReference type="PANTHER" id="PTHR30482">
    <property type="entry name" value="HIGH-AFFINITY BRANCHED-CHAIN AMINO ACID TRANSPORT SYSTEM PERMEASE"/>
    <property type="match status" value="1"/>
</dbReference>
<name>A0A4P2VEY3_9ARCH</name>
<evidence type="ECO:0000256" key="2">
    <source>
        <dbReference type="ARBA" id="ARBA00022475"/>
    </source>
</evidence>
<keyword evidence="8" id="KW-1185">Reference proteome</keyword>